<name>A0A0D9W8E9_9ORYZ</name>
<dbReference type="InterPro" id="IPR036855">
    <property type="entry name" value="Znf_CCCH_sf"/>
</dbReference>
<dbReference type="Proteomes" id="UP000032180">
    <property type="component" value="Chromosome 4"/>
</dbReference>
<sequence length="310" mass="34158">MSDARMRKPCVYFSSGDCRYGDKCRFLHADSISINKSFSLRSTLHGHQMVHPPTPACPQPDLSEVFVGCDWDCAAIRNGIWCSLAARTERGHQHWAGGRCILSEGPMLFVGIPGAVKIWNTQTGVEMNLIHALAFGNGMLFAAIQDGKILAWRYCAEKNSFDLAASLVGHQGPVVSLSVGTMRLYSGAIMSLLCWEQFLLSCSLDQTIKVWTVTETGSLAVTYTHNEDHGALALAGMQDAQLNPIFLCSTNDKAIHLYELPSFIERDKLSFKVEIRAMKNGPGRLIFTGDEIGELMVWKCITEQNHGASN</sequence>
<dbReference type="GO" id="GO:0003677">
    <property type="term" value="F:DNA binding"/>
    <property type="evidence" value="ECO:0007669"/>
    <property type="project" value="UniProtKB-KW"/>
</dbReference>
<dbReference type="STRING" id="77586.A0A0D9W8E9"/>
<dbReference type="AlphaFoldDB" id="A0A0D9W8E9"/>
<evidence type="ECO:0000259" key="6">
    <source>
        <dbReference type="PROSITE" id="PS50103"/>
    </source>
</evidence>
<dbReference type="PANTHER" id="PTHR44489:SF1">
    <property type="entry name" value="ZINC FINGER CCCH DOMAIN-CONTAINING PROTEIN 63"/>
    <property type="match status" value="1"/>
</dbReference>
<dbReference type="Gene3D" id="2.130.10.10">
    <property type="entry name" value="YVTN repeat-like/Quinoprotein amine dehydrogenase"/>
    <property type="match status" value="1"/>
</dbReference>
<dbReference type="InterPro" id="IPR044715">
    <property type="entry name" value="WDR86-like"/>
</dbReference>
<keyword evidence="2 5" id="KW-0863">Zinc-finger</keyword>
<dbReference type="Pfam" id="PF18044">
    <property type="entry name" value="zf-CCCH_4"/>
    <property type="match status" value="1"/>
</dbReference>
<evidence type="ECO:0000256" key="4">
    <source>
        <dbReference type="ARBA" id="ARBA00023125"/>
    </source>
</evidence>
<dbReference type="Gramene" id="LPERR04G18220.4">
    <property type="protein sequence ID" value="LPERR04G18220.4"/>
    <property type="gene ID" value="LPERR04G18220"/>
</dbReference>
<dbReference type="SUPFAM" id="SSF50978">
    <property type="entry name" value="WD40 repeat-like"/>
    <property type="match status" value="1"/>
</dbReference>
<dbReference type="InterPro" id="IPR015943">
    <property type="entry name" value="WD40/YVTN_repeat-like_dom_sf"/>
</dbReference>
<dbReference type="PANTHER" id="PTHR44489">
    <property type="match status" value="1"/>
</dbReference>
<dbReference type="PROSITE" id="PS50103">
    <property type="entry name" value="ZF_C3H1"/>
    <property type="match status" value="1"/>
</dbReference>
<organism evidence="7 8">
    <name type="scientific">Leersia perrieri</name>
    <dbReference type="NCBI Taxonomy" id="77586"/>
    <lineage>
        <taxon>Eukaryota</taxon>
        <taxon>Viridiplantae</taxon>
        <taxon>Streptophyta</taxon>
        <taxon>Embryophyta</taxon>
        <taxon>Tracheophyta</taxon>
        <taxon>Spermatophyta</taxon>
        <taxon>Magnoliopsida</taxon>
        <taxon>Liliopsida</taxon>
        <taxon>Poales</taxon>
        <taxon>Poaceae</taxon>
        <taxon>BOP clade</taxon>
        <taxon>Oryzoideae</taxon>
        <taxon>Oryzeae</taxon>
        <taxon>Oryzinae</taxon>
        <taxon>Leersia</taxon>
    </lineage>
</organism>
<dbReference type="SMART" id="SM00356">
    <property type="entry name" value="ZnF_C3H1"/>
    <property type="match status" value="1"/>
</dbReference>
<evidence type="ECO:0000313" key="8">
    <source>
        <dbReference type="Proteomes" id="UP000032180"/>
    </source>
</evidence>
<reference evidence="8" key="2">
    <citation type="submission" date="2013-12" db="EMBL/GenBank/DDBJ databases">
        <authorList>
            <person name="Yu Y."/>
            <person name="Lee S."/>
            <person name="de Baynast K."/>
            <person name="Wissotski M."/>
            <person name="Liu L."/>
            <person name="Talag J."/>
            <person name="Goicoechea J."/>
            <person name="Angelova A."/>
            <person name="Jetty R."/>
            <person name="Kudrna D."/>
            <person name="Golser W."/>
            <person name="Rivera L."/>
            <person name="Zhang J."/>
            <person name="Wing R."/>
        </authorList>
    </citation>
    <scope>NUCLEOTIDE SEQUENCE</scope>
</reference>
<feature type="zinc finger region" description="C3H1-type" evidence="5">
    <location>
        <begin position="4"/>
        <end position="31"/>
    </location>
</feature>
<evidence type="ECO:0000256" key="5">
    <source>
        <dbReference type="PROSITE-ProRule" id="PRU00723"/>
    </source>
</evidence>
<keyword evidence="3 5" id="KW-0862">Zinc</keyword>
<dbReference type="Gene3D" id="2.30.30.1190">
    <property type="match status" value="1"/>
</dbReference>
<dbReference type="InterPro" id="IPR041367">
    <property type="entry name" value="Znf-CCCH_4"/>
</dbReference>
<reference evidence="7" key="3">
    <citation type="submission" date="2015-04" db="UniProtKB">
        <authorList>
            <consortium name="EnsemblPlants"/>
        </authorList>
    </citation>
    <scope>IDENTIFICATION</scope>
</reference>
<proteinExistence type="predicted"/>
<dbReference type="InterPro" id="IPR000571">
    <property type="entry name" value="Znf_CCCH"/>
</dbReference>
<protein>
    <recommendedName>
        <fullName evidence="6">C3H1-type domain-containing protein</fullName>
    </recommendedName>
</protein>
<dbReference type="InterPro" id="IPR036322">
    <property type="entry name" value="WD40_repeat_dom_sf"/>
</dbReference>
<dbReference type="eggNOG" id="KOG0274">
    <property type="taxonomic scope" value="Eukaryota"/>
</dbReference>
<dbReference type="SUPFAM" id="SSF90229">
    <property type="entry name" value="CCCH zinc finger"/>
    <property type="match status" value="1"/>
</dbReference>
<accession>A0A0D9W8E9</accession>
<reference evidence="7 8" key="1">
    <citation type="submission" date="2012-08" db="EMBL/GenBank/DDBJ databases">
        <title>Oryza genome evolution.</title>
        <authorList>
            <person name="Wing R.A."/>
        </authorList>
    </citation>
    <scope>NUCLEOTIDE SEQUENCE</scope>
</reference>
<dbReference type="GO" id="GO:0008270">
    <property type="term" value="F:zinc ion binding"/>
    <property type="evidence" value="ECO:0007669"/>
    <property type="project" value="UniProtKB-KW"/>
</dbReference>
<dbReference type="EnsemblPlants" id="LPERR04G18220.4">
    <property type="protein sequence ID" value="LPERR04G18220.4"/>
    <property type="gene ID" value="LPERR04G18220"/>
</dbReference>
<keyword evidence="1 5" id="KW-0479">Metal-binding</keyword>
<evidence type="ECO:0000256" key="3">
    <source>
        <dbReference type="ARBA" id="ARBA00022833"/>
    </source>
</evidence>
<evidence type="ECO:0000256" key="1">
    <source>
        <dbReference type="ARBA" id="ARBA00022723"/>
    </source>
</evidence>
<evidence type="ECO:0000313" key="7">
    <source>
        <dbReference type="EnsemblPlants" id="LPERR04G18220.4"/>
    </source>
</evidence>
<feature type="domain" description="C3H1-type" evidence="6">
    <location>
        <begin position="4"/>
        <end position="31"/>
    </location>
</feature>
<keyword evidence="8" id="KW-1185">Reference proteome</keyword>
<keyword evidence="4" id="KW-0238">DNA-binding</keyword>
<evidence type="ECO:0000256" key="2">
    <source>
        <dbReference type="ARBA" id="ARBA00022771"/>
    </source>
</evidence>